<evidence type="ECO:0000259" key="2">
    <source>
        <dbReference type="PROSITE" id="PS50017"/>
    </source>
</evidence>
<feature type="domain" description="Death" evidence="2">
    <location>
        <begin position="56"/>
        <end position="122"/>
    </location>
</feature>
<evidence type="ECO:0000313" key="4">
    <source>
        <dbReference type="Proteomes" id="UP000194236"/>
    </source>
</evidence>
<dbReference type="PANTHER" id="PTHR47508:SF4">
    <property type="match status" value="1"/>
</dbReference>
<accession>A0A1Y3BQE3</accession>
<proteinExistence type="predicted"/>
<keyword evidence="4" id="KW-1185">Reference proteome</keyword>
<dbReference type="InterPro" id="IPR011029">
    <property type="entry name" value="DEATH-like_dom_sf"/>
</dbReference>
<gene>
    <name evidence="3" type="ORF">BLA29_002910</name>
</gene>
<dbReference type="Pfam" id="PF00531">
    <property type="entry name" value="Death"/>
    <property type="match status" value="1"/>
</dbReference>
<protein>
    <recommendedName>
        <fullName evidence="2">Death domain-containing protein</fullName>
    </recommendedName>
</protein>
<evidence type="ECO:0000256" key="1">
    <source>
        <dbReference type="SAM" id="MobiDB-lite"/>
    </source>
</evidence>
<dbReference type="PROSITE" id="PS50017">
    <property type="entry name" value="DEATH_DOMAIN"/>
    <property type="match status" value="1"/>
</dbReference>
<dbReference type="OrthoDB" id="6078042at2759"/>
<feature type="compositionally biased region" description="Basic and acidic residues" evidence="1">
    <location>
        <begin position="277"/>
        <end position="288"/>
    </location>
</feature>
<dbReference type="SUPFAM" id="SSF47986">
    <property type="entry name" value="DEATH domain"/>
    <property type="match status" value="1"/>
</dbReference>
<sequence>MLMATSNNTNVWDNVFQVEQLWMREAAKLLNCSGKKSHGIVGVVNQSSSSSSSTSDWMALAKRLSYTERDIMKFNAELSPSLALLNDWYESNGRTRYCIDVLVSCLRMLRREDIASLIEYELEPESASPPIFLSYQHDSQQQVLASSMCNREVALADVLHKPILPLIIEFTPWPPPGAMALIMSSIVYVDLCGVGSHHGTGRSQDTESRFRNIGHHNHHNQHQSLMRRIQSSTSSILRRNNSPDSRTTSPILMESDLEQLINGTNLINSEQNSSVGHDNDLDPVRDHQQQLSSRDNSQHQLTRDVAELPFTEQIITDDNISVITRARIANRITNCSVCMII</sequence>
<comment type="caution">
    <text evidence="3">The sequence shown here is derived from an EMBL/GenBank/DDBJ whole genome shotgun (WGS) entry which is preliminary data.</text>
</comment>
<feature type="compositionally biased region" description="Polar residues" evidence="1">
    <location>
        <begin position="289"/>
        <end position="300"/>
    </location>
</feature>
<dbReference type="SMART" id="SM00005">
    <property type="entry name" value="DEATH"/>
    <property type="match status" value="1"/>
</dbReference>
<dbReference type="Proteomes" id="UP000194236">
    <property type="component" value="Unassembled WGS sequence"/>
</dbReference>
<reference evidence="3 4" key="1">
    <citation type="submission" date="2017-03" db="EMBL/GenBank/DDBJ databases">
        <title>Genome Survey of Euroglyphus maynei.</title>
        <authorList>
            <person name="Arlian L.G."/>
            <person name="Morgan M.S."/>
            <person name="Rider S.D."/>
        </authorList>
    </citation>
    <scope>NUCLEOTIDE SEQUENCE [LARGE SCALE GENOMIC DNA]</scope>
    <source>
        <strain evidence="3">Arlian Lab</strain>
        <tissue evidence="3">Whole body</tissue>
    </source>
</reference>
<dbReference type="AlphaFoldDB" id="A0A1Y3BQE3"/>
<dbReference type="InterPro" id="IPR000488">
    <property type="entry name" value="Death_dom"/>
</dbReference>
<evidence type="ECO:0000313" key="3">
    <source>
        <dbReference type="EMBL" id="OTF82023.1"/>
    </source>
</evidence>
<name>A0A1Y3BQE3_EURMA</name>
<feature type="region of interest" description="Disordered" evidence="1">
    <location>
        <begin position="268"/>
        <end position="300"/>
    </location>
</feature>
<dbReference type="GO" id="GO:0007165">
    <property type="term" value="P:signal transduction"/>
    <property type="evidence" value="ECO:0007669"/>
    <property type="project" value="InterPro"/>
</dbReference>
<organism evidence="3 4">
    <name type="scientific">Euroglyphus maynei</name>
    <name type="common">Mayne's house dust mite</name>
    <dbReference type="NCBI Taxonomy" id="6958"/>
    <lineage>
        <taxon>Eukaryota</taxon>
        <taxon>Metazoa</taxon>
        <taxon>Ecdysozoa</taxon>
        <taxon>Arthropoda</taxon>
        <taxon>Chelicerata</taxon>
        <taxon>Arachnida</taxon>
        <taxon>Acari</taxon>
        <taxon>Acariformes</taxon>
        <taxon>Sarcoptiformes</taxon>
        <taxon>Astigmata</taxon>
        <taxon>Psoroptidia</taxon>
        <taxon>Analgoidea</taxon>
        <taxon>Pyroglyphidae</taxon>
        <taxon>Pyroglyphinae</taxon>
        <taxon>Euroglyphus</taxon>
    </lineage>
</organism>
<dbReference type="PANTHER" id="PTHR47508">
    <property type="entry name" value="SAM DOMAIN-CONTAINING PROTEIN-RELATED"/>
    <property type="match status" value="1"/>
</dbReference>
<dbReference type="Gene3D" id="1.10.533.10">
    <property type="entry name" value="Death Domain, Fas"/>
    <property type="match status" value="1"/>
</dbReference>
<dbReference type="EMBL" id="MUJZ01010617">
    <property type="protein sequence ID" value="OTF82023.1"/>
    <property type="molecule type" value="Genomic_DNA"/>
</dbReference>